<dbReference type="RefSeq" id="WP_159980594.1">
    <property type="nucleotide sequence ID" value="NZ_BLIV01000010.1"/>
</dbReference>
<sequence>MTRWTMVLLFSACAAAAQVPDVSQRPVSRPDAAPADVRLEPSGAIATSKRDAVIRGGVAAISPRPRMRTPAVVRAIRKQQQLAARGGVCGDPGLQGKIVGAVPGHLPGCGVAEAIRLRSISGVALSEPAVMDCPTAQALKVWINASVKPTLRDMGGGVASLRVAGHYVCRTRNHKRGARISEHGKGRAIDISGFTLEDGSVITVLKGWRSRESGQALRQMHSDACVAFGTVLGPNSDRFHQDHFHFDTARYRSGTYCR</sequence>
<evidence type="ECO:0000313" key="3">
    <source>
        <dbReference type="EMBL" id="GFE52190.1"/>
    </source>
</evidence>
<dbReference type="InterPro" id="IPR009683">
    <property type="entry name" value="Extensin-like_C"/>
</dbReference>
<protein>
    <recommendedName>
        <fullName evidence="2">Extensin-like C-terminal domain-containing protein</fullName>
    </recommendedName>
</protein>
<accession>A0A640VXU7</accession>
<evidence type="ECO:0000256" key="1">
    <source>
        <dbReference type="SAM" id="SignalP"/>
    </source>
</evidence>
<gene>
    <name evidence="3" type="ORF">So717_39430</name>
</gene>
<proteinExistence type="predicted"/>
<feature type="domain" description="Extensin-like C-terminal" evidence="2">
    <location>
        <begin position="107"/>
        <end position="258"/>
    </location>
</feature>
<feature type="signal peptide" evidence="1">
    <location>
        <begin position="1"/>
        <end position="16"/>
    </location>
</feature>
<dbReference type="AlphaFoldDB" id="A0A640VXU7"/>
<evidence type="ECO:0000313" key="4">
    <source>
        <dbReference type="Proteomes" id="UP000436522"/>
    </source>
</evidence>
<feature type="chain" id="PRO_5024923563" description="Extensin-like C-terminal domain-containing protein" evidence="1">
    <location>
        <begin position="17"/>
        <end position="258"/>
    </location>
</feature>
<dbReference type="EMBL" id="BLIV01000010">
    <property type="protein sequence ID" value="GFE52190.1"/>
    <property type="molecule type" value="Genomic_DNA"/>
</dbReference>
<evidence type="ECO:0000259" key="2">
    <source>
        <dbReference type="Pfam" id="PF06904"/>
    </source>
</evidence>
<dbReference type="OrthoDB" id="9809788at2"/>
<keyword evidence="4" id="KW-1185">Reference proteome</keyword>
<organism evidence="3 4">
    <name type="scientific">Roseobacter cerasinus</name>
    <dbReference type="NCBI Taxonomy" id="2602289"/>
    <lineage>
        <taxon>Bacteria</taxon>
        <taxon>Pseudomonadati</taxon>
        <taxon>Pseudomonadota</taxon>
        <taxon>Alphaproteobacteria</taxon>
        <taxon>Rhodobacterales</taxon>
        <taxon>Roseobacteraceae</taxon>
        <taxon>Roseobacter</taxon>
    </lineage>
</organism>
<comment type="caution">
    <text evidence="3">The sequence shown here is derived from an EMBL/GenBank/DDBJ whole genome shotgun (WGS) entry which is preliminary data.</text>
</comment>
<name>A0A640VXU7_9RHOB</name>
<dbReference type="Pfam" id="PF06904">
    <property type="entry name" value="Extensin-like_C"/>
    <property type="match status" value="1"/>
</dbReference>
<dbReference type="Proteomes" id="UP000436522">
    <property type="component" value="Unassembled WGS sequence"/>
</dbReference>
<reference evidence="3 4" key="1">
    <citation type="submission" date="2019-12" db="EMBL/GenBank/DDBJ databases">
        <title>Roseobacter cerasinus sp. nov., isolated from seawater around aquaculture.</title>
        <authorList>
            <person name="Muramatsu S."/>
            <person name="Takabe Y."/>
            <person name="Mori K."/>
            <person name="Takaichi S."/>
            <person name="Hanada S."/>
        </authorList>
    </citation>
    <scope>NUCLEOTIDE SEQUENCE [LARGE SCALE GENOMIC DNA]</scope>
    <source>
        <strain evidence="3 4">AI77</strain>
    </source>
</reference>
<keyword evidence="1" id="KW-0732">Signal</keyword>